<evidence type="ECO:0000313" key="4">
    <source>
        <dbReference type="Proteomes" id="UP000190092"/>
    </source>
</evidence>
<dbReference type="SUPFAM" id="SSF52402">
    <property type="entry name" value="Adenine nucleotide alpha hydrolases-like"/>
    <property type="match status" value="2"/>
</dbReference>
<dbReference type="STRING" id="225324.SAMN02745126_03699"/>
<comment type="similarity">
    <text evidence="1">Belongs to the universal stress protein A family.</text>
</comment>
<evidence type="ECO:0000313" key="3">
    <source>
        <dbReference type="EMBL" id="SKA12561.1"/>
    </source>
</evidence>
<dbReference type="Gene3D" id="3.40.50.12370">
    <property type="match status" value="1"/>
</dbReference>
<reference evidence="4" key="1">
    <citation type="submission" date="2017-02" db="EMBL/GenBank/DDBJ databases">
        <authorList>
            <person name="Varghese N."/>
            <person name="Submissions S."/>
        </authorList>
    </citation>
    <scope>NUCLEOTIDE SEQUENCE [LARGE SCALE GENOMIC DNA]</scope>
    <source>
        <strain evidence="4">ATCC 27094</strain>
    </source>
</reference>
<dbReference type="AlphaFoldDB" id="A0A1T4RAB0"/>
<dbReference type="InterPro" id="IPR006016">
    <property type="entry name" value="UspA"/>
</dbReference>
<dbReference type="Proteomes" id="UP000190092">
    <property type="component" value="Unassembled WGS sequence"/>
</dbReference>
<protein>
    <submittedName>
        <fullName evidence="3">Universal stress protein family protein</fullName>
    </submittedName>
</protein>
<dbReference type="EMBL" id="FUWJ01000004">
    <property type="protein sequence ID" value="SKA12561.1"/>
    <property type="molecule type" value="Genomic_DNA"/>
</dbReference>
<organism evidence="3 4">
    <name type="scientific">Enhydrobacter aerosaccus</name>
    <dbReference type="NCBI Taxonomy" id="225324"/>
    <lineage>
        <taxon>Bacteria</taxon>
        <taxon>Pseudomonadati</taxon>
        <taxon>Pseudomonadota</taxon>
        <taxon>Alphaproteobacteria</taxon>
        <taxon>Hyphomicrobiales</taxon>
        <taxon>Enhydrobacter</taxon>
    </lineage>
</organism>
<dbReference type="OrthoDB" id="9804721at2"/>
<dbReference type="PANTHER" id="PTHR46268:SF15">
    <property type="entry name" value="UNIVERSAL STRESS PROTEIN HP_0031"/>
    <property type="match status" value="1"/>
</dbReference>
<dbReference type="InterPro" id="IPR006015">
    <property type="entry name" value="Universal_stress_UspA"/>
</dbReference>
<dbReference type="CDD" id="cd00293">
    <property type="entry name" value="USP-like"/>
    <property type="match status" value="1"/>
</dbReference>
<dbReference type="PRINTS" id="PR01438">
    <property type="entry name" value="UNVRSLSTRESS"/>
</dbReference>
<proteinExistence type="inferred from homology"/>
<gene>
    <name evidence="3" type="ORF">SAMN02745126_03699</name>
</gene>
<dbReference type="PANTHER" id="PTHR46268">
    <property type="entry name" value="STRESS RESPONSE PROTEIN NHAX"/>
    <property type="match status" value="1"/>
</dbReference>
<evidence type="ECO:0000259" key="2">
    <source>
        <dbReference type="Pfam" id="PF00582"/>
    </source>
</evidence>
<name>A0A1T4RAB0_9HYPH</name>
<accession>A0A1T4RAB0</accession>
<dbReference type="Pfam" id="PF00582">
    <property type="entry name" value="Usp"/>
    <property type="match status" value="1"/>
</dbReference>
<feature type="domain" description="UspA" evidence="2">
    <location>
        <begin position="219"/>
        <end position="275"/>
    </location>
</feature>
<evidence type="ECO:0000256" key="1">
    <source>
        <dbReference type="ARBA" id="ARBA00008791"/>
    </source>
</evidence>
<keyword evidence="4" id="KW-1185">Reference proteome</keyword>
<sequence>MTFKTIVVHCDADKSIAQRVAVATNLAVRFGSHLVGLHVRAPFQPPAYFDGSFVMDELFKIYEDTTASDQKAALEAFTAATQGRGIVVESQTLDGAVDRVVARRARCADLTVLGQASPEMPGSTPPDLPEVVALSSGRPTLVVPYVEIRQPIGENVLLCWNSSRESARAASDALPVLKTAKKVTVLAFRSGQEEDDETDVKAACEWLGRHGVKAAPSDEAAGDVDIGDLVLSRAADLDADLIVMGVYGHTRVREMVLGGVSRTLLRSMTVPVLMAH</sequence>